<evidence type="ECO:0000259" key="2">
    <source>
        <dbReference type="Pfam" id="PF00501"/>
    </source>
</evidence>
<dbReference type="InterPro" id="IPR000873">
    <property type="entry name" value="AMP-dep_synth/lig_dom"/>
</dbReference>
<gene>
    <name evidence="3" type="ORF">J3U87_30205</name>
</gene>
<dbReference type="Gene3D" id="3.40.50.12780">
    <property type="entry name" value="N-terminal domain of ligase-like"/>
    <property type="match status" value="1"/>
</dbReference>
<dbReference type="Proteomes" id="UP000663929">
    <property type="component" value="Chromosome"/>
</dbReference>
<dbReference type="Gene3D" id="3.30.300.30">
    <property type="match status" value="1"/>
</dbReference>
<dbReference type="KEGG" id="scor:J3U87_30205"/>
<protein>
    <submittedName>
        <fullName evidence="3">AMP-binding protein</fullName>
    </submittedName>
</protein>
<dbReference type="GO" id="GO:0070566">
    <property type="term" value="F:adenylyltransferase activity"/>
    <property type="evidence" value="ECO:0007669"/>
    <property type="project" value="TreeGrafter"/>
</dbReference>
<dbReference type="RefSeq" id="WP_237379508.1">
    <property type="nucleotide sequence ID" value="NZ_CP071793.1"/>
</dbReference>
<proteinExistence type="inferred from homology"/>
<dbReference type="PANTHER" id="PTHR22754:SF32">
    <property type="entry name" value="DISCO-INTERACTING PROTEIN 2"/>
    <property type="match status" value="1"/>
</dbReference>
<dbReference type="EMBL" id="CP071793">
    <property type="protein sequence ID" value="QTD49876.1"/>
    <property type="molecule type" value="Genomic_DNA"/>
</dbReference>
<feature type="domain" description="AMP-dependent synthetase/ligase" evidence="2">
    <location>
        <begin position="25"/>
        <end position="383"/>
    </location>
</feature>
<dbReference type="InterPro" id="IPR045851">
    <property type="entry name" value="AMP-bd_C_sf"/>
</dbReference>
<name>A0A8A4TIX6_SULCO</name>
<organism evidence="3 4">
    <name type="scientific">Sulfidibacter corallicola</name>
    <dbReference type="NCBI Taxonomy" id="2818388"/>
    <lineage>
        <taxon>Bacteria</taxon>
        <taxon>Pseudomonadati</taxon>
        <taxon>Acidobacteriota</taxon>
        <taxon>Holophagae</taxon>
        <taxon>Acanthopleuribacterales</taxon>
        <taxon>Acanthopleuribacteraceae</taxon>
        <taxon>Sulfidibacter</taxon>
    </lineage>
</organism>
<evidence type="ECO:0000313" key="4">
    <source>
        <dbReference type="Proteomes" id="UP000663929"/>
    </source>
</evidence>
<dbReference type="Pfam" id="PF00501">
    <property type="entry name" value="AMP-binding"/>
    <property type="match status" value="1"/>
</dbReference>
<keyword evidence="4" id="KW-1185">Reference proteome</keyword>
<dbReference type="PANTHER" id="PTHR22754">
    <property type="entry name" value="DISCO-INTERACTING PROTEIN 2 DIP2 -RELATED"/>
    <property type="match status" value="1"/>
</dbReference>
<dbReference type="InterPro" id="IPR042099">
    <property type="entry name" value="ANL_N_sf"/>
</dbReference>
<dbReference type="GO" id="GO:0005886">
    <property type="term" value="C:plasma membrane"/>
    <property type="evidence" value="ECO:0007669"/>
    <property type="project" value="TreeGrafter"/>
</dbReference>
<sequence length="544" mass="59717">MTQHSLPQSDQDPMTDVAGLIDMLARRAELSGDRTAVVFGDDRLTYEALWRQVGRFAAYLADHGVTRGDRVLLRLNNSASFFAAYYGVQYLGAVSVPVFHGSSPERVGTIANACLAHSVVTDAALDAGETEQIRALAHLPELKFADLRGGVRDFDPVPCAHPRGDELAMLQYTSGTTGDSKGVMLTHANLLANIRQMIPAARFVAEDVFVSWLPVYHDMGLITMTMCPFYLGAKLVLLPVSPKPFPWFEAIRKHGGTMTAAPDFGYRFATKFSKGGDAYDLSSLKRALIAAEPVRPKTVERFETKFGLTGVLKPGYGLAEASVAVTFWHMDEPARKIDDEGHVSAGAPIPGMEVAIADGDRLVEPGCHGEILMRGPSVTGGYYLNPEATEDLHFGDGWVRTGDIGYLDDAGDLYIVGRAKNIIIKAGRNLAPREIEEIAEDLPGVRLSAAIGLASRDIQGEQIHLFAELDRKKPEDTYLLELRRRLIQRVFDVLGYRPDKVHLVRNKTIPRTHNGKIQYSKLKRDFQAGVLEAESSIFQVPEGD</sequence>
<evidence type="ECO:0000313" key="3">
    <source>
        <dbReference type="EMBL" id="QTD49876.1"/>
    </source>
</evidence>
<reference evidence="3" key="1">
    <citation type="submission" date="2021-03" db="EMBL/GenBank/DDBJ databases">
        <title>Acanthopleuribacteraceae sp. M133.</title>
        <authorList>
            <person name="Wang G."/>
        </authorList>
    </citation>
    <scope>NUCLEOTIDE SEQUENCE</scope>
    <source>
        <strain evidence="3">M133</strain>
    </source>
</reference>
<accession>A0A8A4TIX6</accession>
<dbReference type="AlphaFoldDB" id="A0A8A4TIX6"/>
<evidence type="ECO:0000256" key="1">
    <source>
        <dbReference type="ARBA" id="ARBA00006432"/>
    </source>
</evidence>
<comment type="similarity">
    <text evidence="1">Belongs to the ATP-dependent AMP-binding enzyme family.</text>
</comment>
<dbReference type="PROSITE" id="PS00455">
    <property type="entry name" value="AMP_BINDING"/>
    <property type="match status" value="1"/>
</dbReference>
<dbReference type="GO" id="GO:0006633">
    <property type="term" value="P:fatty acid biosynthetic process"/>
    <property type="evidence" value="ECO:0007669"/>
    <property type="project" value="TreeGrafter"/>
</dbReference>
<dbReference type="InterPro" id="IPR020845">
    <property type="entry name" value="AMP-binding_CS"/>
</dbReference>
<dbReference type="SUPFAM" id="SSF56801">
    <property type="entry name" value="Acetyl-CoA synthetase-like"/>
    <property type="match status" value="1"/>
</dbReference>